<reference evidence="1" key="1">
    <citation type="submission" date="2021-05" db="EMBL/GenBank/DDBJ databases">
        <authorList>
            <person name="Alioto T."/>
            <person name="Alioto T."/>
            <person name="Gomez Garrido J."/>
        </authorList>
    </citation>
    <scope>NUCLEOTIDE SEQUENCE</scope>
</reference>
<dbReference type="EMBL" id="HBUE01018654">
    <property type="protein sequence ID" value="CAG6451612.1"/>
    <property type="molecule type" value="Transcribed_RNA"/>
</dbReference>
<protein>
    <submittedName>
        <fullName evidence="1">(northern house mosquito) hypothetical protein</fullName>
    </submittedName>
</protein>
<evidence type="ECO:0000313" key="1">
    <source>
        <dbReference type="EMBL" id="CAG6592427.1"/>
    </source>
</evidence>
<dbReference type="EMBL" id="HBUE01222633">
    <property type="protein sequence ID" value="CAG6540358.1"/>
    <property type="molecule type" value="Transcribed_RNA"/>
</dbReference>
<name>A0A8D8KRH1_CULPI</name>
<dbReference type="AlphaFoldDB" id="A0A8D8KRH1"/>
<sequence length="120" mass="12550">MAITFSAKVENSFEAAFSDAIARCSSPPPTAPLAPLPLSGGMTTVLGLQMALLRWGLALPSMSGSTATRSLSSRPPVPAGNFALPVRPRLAAFVVCCCTVVVVVVGDETRFTAMRLLFHT</sequence>
<organism evidence="1">
    <name type="scientific">Culex pipiens</name>
    <name type="common">House mosquito</name>
    <dbReference type="NCBI Taxonomy" id="7175"/>
    <lineage>
        <taxon>Eukaryota</taxon>
        <taxon>Metazoa</taxon>
        <taxon>Ecdysozoa</taxon>
        <taxon>Arthropoda</taxon>
        <taxon>Hexapoda</taxon>
        <taxon>Insecta</taxon>
        <taxon>Pterygota</taxon>
        <taxon>Neoptera</taxon>
        <taxon>Endopterygota</taxon>
        <taxon>Diptera</taxon>
        <taxon>Nematocera</taxon>
        <taxon>Culicoidea</taxon>
        <taxon>Culicidae</taxon>
        <taxon>Culicinae</taxon>
        <taxon>Culicini</taxon>
        <taxon>Culex</taxon>
        <taxon>Culex</taxon>
    </lineage>
</organism>
<proteinExistence type="predicted"/>
<accession>A0A8D8KRH1</accession>
<dbReference type="EMBL" id="HBUE01329303">
    <property type="protein sequence ID" value="CAG6592427.1"/>
    <property type="molecule type" value="Transcribed_RNA"/>
</dbReference>